<keyword evidence="9" id="KW-0325">Glycoprotein</keyword>
<reference evidence="12 13" key="1">
    <citation type="journal article" date="2018" name="Nat. Ecol. Evol.">
        <title>Shark genomes provide insights into elasmobranch evolution and the origin of vertebrates.</title>
        <authorList>
            <person name="Hara Y"/>
            <person name="Yamaguchi K"/>
            <person name="Onimaru K"/>
            <person name="Kadota M"/>
            <person name="Koyanagi M"/>
            <person name="Keeley SD"/>
            <person name="Tatsumi K"/>
            <person name="Tanaka K"/>
            <person name="Motone F"/>
            <person name="Kageyama Y"/>
            <person name="Nozu R"/>
            <person name="Adachi N"/>
            <person name="Nishimura O"/>
            <person name="Nakagawa R"/>
            <person name="Tanegashima C"/>
            <person name="Kiyatake I"/>
            <person name="Matsumoto R"/>
            <person name="Murakumo K"/>
            <person name="Nishida K"/>
            <person name="Terakita A"/>
            <person name="Kuratani S"/>
            <person name="Sato K"/>
            <person name="Hyodo S Kuraku.S."/>
        </authorList>
    </citation>
    <scope>NUCLEOTIDE SEQUENCE [LARGE SCALE GENOMIC DNA]</scope>
</reference>
<accession>A0A401PBF6</accession>
<sequence length="403" mass="46289">METRQVRFVTLLLLMVVVSSYWFYRIQSNGSWYRFKIPDRSLLPGDSPVCDSFFQGKRVFLWKGAPSAAPLPPGGDYCGELRALLHYTRSPLLAEETSFPLAFVVTVHKEFETFESLFKAIYRPHNLYCIHVDGKSPAHFHSKLQLLQSCFGNVFLASRMEPIIYGGMSRLEADISCLTDLVKLRTSWKYVLNLCGQDYPLKTNLEIIRHLKIFKGKNITPGILPPAHARDRTRFAYKQVLSASRSHVARTKTQKSPPPHNLTIYFGSAYYALTIEFVEFILKDQRALDLLNWSKDTYSPDEHYWVTLNRIPGVPGSMPSAAWEGNLRAIKWSDQKDHDGCHGHYVRNVCIYGLEDLKWLSEKDCLFANKFELHAYPPTLECLEYRILKRARNQSIIASQTGL</sequence>
<evidence type="ECO:0008006" key="14">
    <source>
        <dbReference type="Google" id="ProtNLM"/>
    </source>
</evidence>
<dbReference type="GO" id="GO:0007179">
    <property type="term" value="P:transforming growth factor beta receptor signaling pathway"/>
    <property type="evidence" value="ECO:0007669"/>
    <property type="project" value="TreeGrafter"/>
</dbReference>
<dbReference type="Proteomes" id="UP000288216">
    <property type="component" value="Unassembled WGS sequence"/>
</dbReference>
<keyword evidence="8 11" id="KW-0472">Membrane</keyword>
<keyword evidence="13" id="KW-1185">Reference proteome</keyword>
<proteinExistence type="inferred from homology"/>
<dbReference type="EMBL" id="BFAA01003316">
    <property type="protein sequence ID" value="GCB70439.1"/>
    <property type="molecule type" value="Genomic_DNA"/>
</dbReference>
<dbReference type="GO" id="GO:0008375">
    <property type="term" value="F:acetylglucosaminyltransferase activity"/>
    <property type="evidence" value="ECO:0007669"/>
    <property type="project" value="TreeGrafter"/>
</dbReference>
<comment type="caution">
    <text evidence="12">The sequence shown here is derived from an EMBL/GenBank/DDBJ whole genome shotgun (WGS) entry which is preliminary data.</text>
</comment>
<comment type="pathway">
    <text evidence="2">Protein modification; protein glycosylation.</text>
</comment>
<evidence type="ECO:0000256" key="1">
    <source>
        <dbReference type="ARBA" id="ARBA00004323"/>
    </source>
</evidence>
<evidence type="ECO:0000256" key="7">
    <source>
        <dbReference type="ARBA" id="ARBA00022989"/>
    </source>
</evidence>
<dbReference type="Pfam" id="PF02485">
    <property type="entry name" value="Branch"/>
    <property type="match status" value="1"/>
</dbReference>
<evidence type="ECO:0000313" key="12">
    <source>
        <dbReference type="EMBL" id="GCB70439.1"/>
    </source>
</evidence>
<comment type="subcellular location">
    <subcellularLocation>
        <location evidence="1">Golgi apparatus membrane</location>
        <topology evidence="1">Single-pass type II membrane protein</topology>
    </subcellularLocation>
</comment>
<organism evidence="12 13">
    <name type="scientific">Scyliorhinus torazame</name>
    <name type="common">Cloudy catshark</name>
    <name type="synonym">Catulus torazame</name>
    <dbReference type="NCBI Taxonomy" id="75743"/>
    <lineage>
        <taxon>Eukaryota</taxon>
        <taxon>Metazoa</taxon>
        <taxon>Chordata</taxon>
        <taxon>Craniata</taxon>
        <taxon>Vertebrata</taxon>
        <taxon>Chondrichthyes</taxon>
        <taxon>Elasmobranchii</taxon>
        <taxon>Galeomorphii</taxon>
        <taxon>Galeoidea</taxon>
        <taxon>Carcharhiniformes</taxon>
        <taxon>Scyliorhinidae</taxon>
        <taxon>Scyliorhinus</taxon>
    </lineage>
</organism>
<evidence type="ECO:0000256" key="10">
    <source>
        <dbReference type="ARBA" id="ARBA00038150"/>
    </source>
</evidence>
<dbReference type="InterPro" id="IPR003406">
    <property type="entry name" value="Glyco_trans_14"/>
</dbReference>
<evidence type="ECO:0000313" key="13">
    <source>
        <dbReference type="Proteomes" id="UP000288216"/>
    </source>
</evidence>
<keyword evidence="6" id="KW-0735">Signal-anchor</keyword>
<evidence type="ECO:0000256" key="8">
    <source>
        <dbReference type="ARBA" id="ARBA00023136"/>
    </source>
</evidence>
<dbReference type="PANTHER" id="PTHR19297">
    <property type="entry name" value="GLYCOSYLTRANSFERASE 14 FAMILY MEMBER"/>
    <property type="match status" value="1"/>
</dbReference>
<protein>
    <recommendedName>
        <fullName evidence="14">N-acetyllactosaminide beta-1,6-N-acetylglucosaminyl-transferase</fullName>
    </recommendedName>
</protein>
<feature type="transmembrane region" description="Helical" evidence="11">
    <location>
        <begin position="6"/>
        <end position="24"/>
    </location>
</feature>
<comment type="similarity">
    <text evidence="10">Belongs to the glycosyltransferase 14 family.</text>
</comment>
<evidence type="ECO:0000256" key="6">
    <source>
        <dbReference type="ARBA" id="ARBA00022968"/>
    </source>
</evidence>
<evidence type="ECO:0000256" key="2">
    <source>
        <dbReference type="ARBA" id="ARBA00004922"/>
    </source>
</evidence>
<dbReference type="AlphaFoldDB" id="A0A401PBF6"/>
<evidence type="ECO:0000256" key="4">
    <source>
        <dbReference type="ARBA" id="ARBA00022679"/>
    </source>
</evidence>
<evidence type="ECO:0000256" key="11">
    <source>
        <dbReference type="SAM" id="Phobius"/>
    </source>
</evidence>
<keyword evidence="3" id="KW-0328">Glycosyltransferase</keyword>
<dbReference type="GO" id="GO:0000139">
    <property type="term" value="C:Golgi membrane"/>
    <property type="evidence" value="ECO:0007669"/>
    <property type="project" value="UniProtKB-SubCell"/>
</dbReference>
<evidence type="ECO:0000256" key="5">
    <source>
        <dbReference type="ARBA" id="ARBA00022692"/>
    </source>
</evidence>
<dbReference type="STRING" id="75743.A0A401PBF6"/>
<dbReference type="OMA" id="VRAICIY"/>
<evidence type="ECO:0000256" key="3">
    <source>
        <dbReference type="ARBA" id="ARBA00022676"/>
    </source>
</evidence>
<keyword evidence="5 11" id="KW-0812">Transmembrane</keyword>
<dbReference type="PANTHER" id="PTHR19297:SF183">
    <property type="entry name" value="N-ACETYLLACTOSAMINIDE BETA-1,6-N-ACETYLGLUCOSAMINYL-TRANSFERASE"/>
    <property type="match status" value="1"/>
</dbReference>
<name>A0A401PBF6_SCYTO</name>
<dbReference type="OrthoDB" id="2019572at2759"/>
<keyword evidence="7 11" id="KW-1133">Transmembrane helix</keyword>
<keyword evidence="4" id="KW-0808">Transferase</keyword>
<evidence type="ECO:0000256" key="9">
    <source>
        <dbReference type="ARBA" id="ARBA00023180"/>
    </source>
</evidence>
<gene>
    <name evidence="12" type="ORF">scyTo_0008579</name>
</gene>